<feature type="domain" description="Methyltransferase" evidence="4">
    <location>
        <begin position="65"/>
        <end position="158"/>
    </location>
</feature>
<comment type="caution">
    <text evidence="5">The sequence shown here is derived from an EMBL/GenBank/DDBJ whole genome shotgun (WGS) entry which is preliminary data.</text>
</comment>
<dbReference type="AlphaFoldDB" id="A0A1S2NEI0"/>
<dbReference type="InterPro" id="IPR029063">
    <property type="entry name" value="SAM-dependent_MTases_sf"/>
</dbReference>
<keyword evidence="1 5" id="KW-0489">Methyltransferase</keyword>
<dbReference type="CDD" id="cd02440">
    <property type="entry name" value="AdoMet_MTases"/>
    <property type="match status" value="1"/>
</dbReference>
<evidence type="ECO:0000313" key="6">
    <source>
        <dbReference type="Proteomes" id="UP000180246"/>
    </source>
</evidence>
<dbReference type="EMBL" id="JRYB01000001">
    <property type="protein sequence ID" value="OIJ42782.1"/>
    <property type="molecule type" value="Genomic_DNA"/>
</dbReference>
<dbReference type="InterPro" id="IPR041698">
    <property type="entry name" value="Methyltransf_25"/>
</dbReference>
<dbReference type="RefSeq" id="WP_071360470.1">
    <property type="nucleotide sequence ID" value="NZ_JRYB01000001.1"/>
</dbReference>
<keyword evidence="2 5" id="KW-0808">Transferase</keyword>
<dbReference type="GO" id="GO:0008168">
    <property type="term" value="F:methyltransferase activity"/>
    <property type="evidence" value="ECO:0007669"/>
    <property type="project" value="UniProtKB-KW"/>
</dbReference>
<dbReference type="Pfam" id="PF13649">
    <property type="entry name" value="Methyltransf_25"/>
    <property type="match status" value="1"/>
</dbReference>
<keyword evidence="3" id="KW-0949">S-adenosyl-L-methionine</keyword>
<dbReference type="GO" id="GO:0032259">
    <property type="term" value="P:methylation"/>
    <property type="evidence" value="ECO:0007669"/>
    <property type="project" value="UniProtKB-KW"/>
</dbReference>
<evidence type="ECO:0000256" key="3">
    <source>
        <dbReference type="ARBA" id="ARBA00022691"/>
    </source>
</evidence>
<name>A0A1S2NEI0_9BURK</name>
<dbReference type="Proteomes" id="UP000180246">
    <property type="component" value="Unassembled WGS sequence"/>
</dbReference>
<gene>
    <name evidence="5" type="ORF">LO55_722</name>
</gene>
<dbReference type="PANTHER" id="PTHR43464:SF19">
    <property type="entry name" value="UBIQUINONE BIOSYNTHESIS O-METHYLTRANSFERASE, MITOCHONDRIAL"/>
    <property type="match status" value="1"/>
</dbReference>
<accession>A0A1S2NEI0</accession>
<evidence type="ECO:0000256" key="1">
    <source>
        <dbReference type="ARBA" id="ARBA00022603"/>
    </source>
</evidence>
<evidence type="ECO:0000313" key="5">
    <source>
        <dbReference type="EMBL" id="OIJ42782.1"/>
    </source>
</evidence>
<dbReference type="SUPFAM" id="SSF53335">
    <property type="entry name" value="S-adenosyl-L-methionine-dependent methyltransferases"/>
    <property type="match status" value="1"/>
</dbReference>
<reference evidence="5 6" key="1">
    <citation type="submission" date="2014-10" db="EMBL/GenBank/DDBJ databases">
        <authorList>
            <person name="Seo M.-J."/>
            <person name="Seok Y.J."/>
            <person name="Cha I.-T."/>
        </authorList>
    </citation>
    <scope>NUCLEOTIDE SEQUENCE [LARGE SCALE GENOMIC DNA]</scope>
    <source>
        <strain evidence="5 6">NEU</strain>
    </source>
</reference>
<proteinExistence type="predicted"/>
<dbReference type="Gene3D" id="3.40.50.150">
    <property type="entry name" value="Vaccinia Virus protein VP39"/>
    <property type="match status" value="1"/>
</dbReference>
<sequence>MDTQPSQQAEQERIEDVYRNWHGGAALARYAWHRPEILQQVAARSRGFADLLSNTVGSDLSDVQVLDVGCGTGGFLRQMIDWGATPANLTGTELQKDRLDHARRCTAHGVRWHLGALDALPPAGYDLVTAQTVFSSVLDPVLRRELAAQMWRTLRPGGWCLVFDFRYDNPRNRNVRKVTRAELQAWWPGTEQRYRSLVLAPPIHRLLAVAPYMVSELLTALAPVLRSHFMYVVRKEE</sequence>
<evidence type="ECO:0000259" key="4">
    <source>
        <dbReference type="Pfam" id="PF13649"/>
    </source>
</evidence>
<dbReference type="PANTHER" id="PTHR43464">
    <property type="entry name" value="METHYLTRANSFERASE"/>
    <property type="match status" value="1"/>
</dbReference>
<organism evidence="5 6">
    <name type="scientific">Massilia timonae</name>
    <dbReference type="NCBI Taxonomy" id="47229"/>
    <lineage>
        <taxon>Bacteria</taxon>
        <taxon>Pseudomonadati</taxon>
        <taxon>Pseudomonadota</taxon>
        <taxon>Betaproteobacteria</taxon>
        <taxon>Burkholderiales</taxon>
        <taxon>Oxalobacteraceae</taxon>
        <taxon>Telluria group</taxon>
        <taxon>Massilia</taxon>
    </lineage>
</organism>
<protein>
    <submittedName>
        <fullName evidence="5">Methyltransferase domain protein</fullName>
    </submittedName>
</protein>
<evidence type="ECO:0000256" key="2">
    <source>
        <dbReference type="ARBA" id="ARBA00022679"/>
    </source>
</evidence>